<evidence type="ECO:0000256" key="4">
    <source>
        <dbReference type="SAM" id="Coils"/>
    </source>
</evidence>
<dbReference type="PANTHER" id="PTHR19211">
    <property type="entry name" value="ATP-BINDING TRANSPORT PROTEIN-RELATED"/>
    <property type="match status" value="1"/>
</dbReference>
<dbReference type="InterPro" id="IPR050611">
    <property type="entry name" value="ABCF"/>
</dbReference>
<dbReference type="PANTHER" id="PTHR19211:SF14">
    <property type="entry name" value="ATP-BINDING CASSETTE SUB-FAMILY F MEMBER 1"/>
    <property type="match status" value="1"/>
</dbReference>
<dbReference type="Pfam" id="PF00005">
    <property type="entry name" value="ABC_tran"/>
    <property type="match status" value="2"/>
</dbReference>
<protein>
    <submittedName>
        <fullName evidence="7">ABC-F family ATP-binding cassette domain-containing protein</fullName>
    </submittedName>
</protein>
<evidence type="ECO:0000256" key="1">
    <source>
        <dbReference type="ARBA" id="ARBA00022737"/>
    </source>
</evidence>
<keyword evidence="4" id="KW-0175">Coiled coil</keyword>
<evidence type="ECO:0000259" key="6">
    <source>
        <dbReference type="PROSITE" id="PS50893"/>
    </source>
</evidence>
<dbReference type="InterPro" id="IPR017871">
    <property type="entry name" value="ABC_transporter-like_CS"/>
</dbReference>
<name>A0ABW1GLQ9_9ACTN</name>
<feature type="compositionally biased region" description="Basic and acidic residues" evidence="5">
    <location>
        <begin position="287"/>
        <end position="300"/>
    </location>
</feature>
<accession>A0ABW1GLQ9</accession>
<keyword evidence="2" id="KW-0547">Nucleotide-binding</keyword>
<feature type="coiled-coil region" evidence="4">
    <location>
        <begin position="84"/>
        <end position="111"/>
    </location>
</feature>
<dbReference type="GO" id="GO:0005524">
    <property type="term" value="F:ATP binding"/>
    <property type="evidence" value="ECO:0007669"/>
    <property type="project" value="UniProtKB-KW"/>
</dbReference>
<organism evidence="7 8">
    <name type="scientific">Streptomyces pulveraceus</name>
    <dbReference type="NCBI Taxonomy" id="68258"/>
    <lineage>
        <taxon>Bacteria</taxon>
        <taxon>Bacillati</taxon>
        <taxon>Actinomycetota</taxon>
        <taxon>Actinomycetes</taxon>
        <taxon>Kitasatosporales</taxon>
        <taxon>Streptomycetaceae</taxon>
        <taxon>Streptomyces</taxon>
    </lineage>
</organism>
<dbReference type="EMBL" id="JBHSPU010000014">
    <property type="protein sequence ID" value="MFC5914542.1"/>
    <property type="molecule type" value="Genomic_DNA"/>
</dbReference>
<comment type="caution">
    <text evidence="7">The sequence shown here is derived from an EMBL/GenBank/DDBJ whole genome shotgun (WGS) entry which is preliminary data.</text>
</comment>
<dbReference type="Gene3D" id="3.40.50.300">
    <property type="entry name" value="P-loop containing nucleotide triphosphate hydrolases"/>
    <property type="match status" value="2"/>
</dbReference>
<dbReference type="InterPro" id="IPR003439">
    <property type="entry name" value="ABC_transporter-like_ATP-bd"/>
</dbReference>
<dbReference type="SMART" id="SM00382">
    <property type="entry name" value="AAA"/>
    <property type="match status" value="2"/>
</dbReference>
<evidence type="ECO:0000313" key="8">
    <source>
        <dbReference type="Proteomes" id="UP001596200"/>
    </source>
</evidence>
<keyword evidence="8" id="KW-1185">Reference proteome</keyword>
<evidence type="ECO:0000256" key="3">
    <source>
        <dbReference type="ARBA" id="ARBA00022840"/>
    </source>
</evidence>
<evidence type="ECO:0000256" key="5">
    <source>
        <dbReference type="SAM" id="MobiDB-lite"/>
    </source>
</evidence>
<dbReference type="SUPFAM" id="SSF52540">
    <property type="entry name" value="P-loop containing nucleoside triphosphate hydrolases"/>
    <property type="match status" value="2"/>
</dbReference>
<dbReference type="Proteomes" id="UP001596200">
    <property type="component" value="Unassembled WGS sequence"/>
</dbReference>
<dbReference type="CDD" id="cd03221">
    <property type="entry name" value="ABCF_EF-3"/>
    <property type="match status" value="1"/>
</dbReference>
<dbReference type="PROSITE" id="PS00211">
    <property type="entry name" value="ABC_TRANSPORTER_1"/>
    <property type="match status" value="1"/>
</dbReference>
<evidence type="ECO:0000256" key="2">
    <source>
        <dbReference type="ARBA" id="ARBA00022741"/>
    </source>
</evidence>
<dbReference type="InterPro" id="IPR003593">
    <property type="entry name" value="AAA+_ATPase"/>
</dbReference>
<dbReference type="RefSeq" id="WP_344511484.1">
    <property type="nucleotide sequence ID" value="NZ_BAAATU010000020.1"/>
</dbReference>
<dbReference type="InterPro" id="IPR027417">
    <property type="entry name" value="P-loop_NTPase"/>
</dbReference>
<keyword evidence="3 7" id="KW-0067">ATP-binding</keyword>
<feature type="domain" description="ABC transporter" evidence="6">
    <location>
        <begin position="6"/>
        <end position="264"/>
    </location>
</feature>
<dbReference type="PROSITE" id="PS50893">
    <property type="entry name" value="ABC_TRANSPORTER_2"/>
    <property type="match status" value="2"/>
</dbReference>
<reference evidence="8" key="1">
    <citation type="journal article" date="2019" name="Int. J. Syst. Evol. Microbiol.">
        <title>The Global Catalogue of Microorganisms (GCM) 10K type strain sequencing project: providing services to taxonomists for standard genome sequencing and annotation.</title>
        <authorList>
            <consortium name="The Broad Institute Genomics Platform"/>
            <consortium name="The Broad Institute Genome Sequencing Center for Infectious Disease"/>
            <person name="Wu L."/>
            <person name="Ma J."/>
        </authorList>
    </citation>
    <scope>NUCLEOTIDE SEQUENCE [LARGE SCALE GENOMIC DNA]</scope>
    <source>
        <strain evidence="8">JCM 4147</strain>
    </source>
</reference>
<feature type="region of interest" description="Disordered" evidence="5">
    <location>
        <begin position="548"/>
        <end position="572"/>
    </location>
</feature>
<proteinExistence type="predicted"/>
<keyword evidence="1" id="KW-0677">Repeat</keyword>
<feature type="region of interest" description="Disordered" evidence="5">
    <location>
        <begin position="277"/>
        <end position="308"/>
    </location>
</feature>
<gene>
    <name evidence="7" type="ORF">ACFP1B_14025</name>
</gene>
<feature type="domain" description="ABC transporter" evidence="6">
    <location>
        <begin position="357"/>
        <end position="572"/>
    </location>
</feature>
<sequence length="572" mass="61897">MARPALLAHDVVRTLGTERVLDGVSLTASPGHRIGLIGENGAGKSTLLRLLAGVDEPDAGTVTRPADLGFLHQELPFDGASTIADVLDEALREARDDLAELERLTERLAHVPQDSPDYAELLDTYGRRLEEAQEREVWDADRRAAIVLEGLGLGAFRHDRALGSLSGGQRGRLALAALLVRRPSALLLDEPTNHLDDGAAAFLEEQVRGLPGAVVVASHDRAFLDAVCTDLIDLDPAVDGPVRYGGNYSAYLAEKRAERERWERRYAEEQEELAALRRSAGVTAHRVAPDRGPRDNEKMGYGHRGGRVQSQISRRVRNATRRLDGLERRRVDEPPRPLRFHGTALATTAPAPAPAEESVEDVLVSLRDVRVPGRLAVARLDVTPTERLLVTGGNGTGKSTLLSVLAGRLTAEGEVRRRQGLAVGLLAQDTVFGRPDRTGRETYAHTLGAERAEAVPLRSLGLLHEADLDKPVGRLSVGQRRRLALALLVARPPALLLLDEPTNHLSPRLCDELEAALGTGPGAIVLASHDRWLRGRWQGREMRLVADGREHRGGGAGDCAGRATSPAGDEPR</sequence>
<evidence type="ECO:0000313" key="7">
    <source>
        <dbReference type="EMBL" id="MFC5914542.1"/>
    </source>
</evidence>